<evidence type="ECO:0000256" key="2">
    <source>
        <dbReference type="ARBA" id="ARBA00022692"/>
    </source>
</evidence>
<feature type="transmembrane region" description="Helical" evidence="5">
    <location>
        <begin position="287"/>
        <end position="311"/>
    </location>
</feature>
<comment type="subcellular location">
    <subcellularLocation>
        <location evidence="1">Cell membrane</location>
        <topology evidence="1">Multi-pass membrane protein</topology>
    </subcellularLocation>
</comment>
<name>A0ABN5Z756_9MYCO</name>
<keyword evidence="3 5" id="KW-1133">Transmembrane helix</keyword>
<evidence type="ECO:0000313" key="8">
    <source>
        <dbReference type="Proteomes" id="UP000466683"/>
    </source>
</evidence>
<keyword evidence="4 5" id="KW-0472">Membrane</keyword>
<sequence>MNVWRVPGMPALLACAAMGFAGFSLLLPAAPMWAVRIGADSLGAGAVNSVLMLFTVIAQLLVGWLLRRVGWAVTQALGLVLLGIPAVAHLLTGSLWQVLLLAALRGLGFGILTVCSVRGIAALIPQERRGRAIGAYGLSIAAPQFVLTPLAPWLAENVGYQLVFGLAAAPLLAVPLAFARPAPTLVHQPHPDRLDGVGAGLVGPIAALVVITAAGGGILTFAPQLSGATTALGALLAMTGTAALARWLIGGPADHHGAARFIAPMLGVGATGLAVIAVGIAAGGWLVIFGCALLGTAYGALQNLTLVQAFAATGEHARGAVSVAWNVGFDAGTGLGSLAVGALATSFSFPTAFAVMTAACVGVGLMWVLMRHDGQSGRGTAA</sequence>
<feature type="transmembrane region" description="Helical" evidence="5">
    <location>
        <begin position="133"/>
        <end position="154"/>
    </location>
</feature>
<keyword evidence="8" id="KW-1185">Reference proteome</keyword>
<feature type="transmembrane region" description="Helical" evidence="5">
    <location>
        <begin position="73"/>
        <end position="92"/>
    </location>
</feature>
<feature type="transmembrane region" description="Helical" evidence="5">
    <location>
        <begin position="160"/>
        <end position="178"/>
    </location>
</feature>
<feature type="transmembrane region" description="Helical" evidence="5">
    <location>
        <begin position="199"/>
        <end position="222"/>
    </location>
</feature>
<accession>A0ABN5Z756</accession>
<evidence type="ECO:0000256" key="3">
    <source>
        <dbReference type="ARBA" id="ARBA00022989"/>
    </source>
</evidence>
<dbReference type="Proteomes" id="UP000466683">
    <property type="component" value="Chromosome"/>
</dbReference>
<dbReference type="PANTHER" id="PTHR23527:SF1">
    <property type="entry name" value="BLL3282 PROTEIN"/>
    <property type="match status" value="1"/>
</dbReference>
<dbReference type="Pfam" id="PF07690">
    <property type="entry name" value="MFS_1"/>
    <property type="match status" value="1"/>
</dbReference>
<dbReference type="PROSITE" id="PS50850">
    <property type="entry name" value="MFS"/>
    <property type="match status" value="1"/>
</dbReference>
<gene>
    <name evidence="7" type="ORF">MBOE_14370</name>
</gene>
<organism evidence="7 8">
    <name type="scientific">Mycolicibacterium boenickei</name>
    <dbReference type="NCBI Taxonomy" id="146017"/>
    <lineage>
        <taxon>Bacteria</taxon>
        <taxon>Bacillati</taxon>
        <taxon>Actinomycetota</taxon>
        <taxon>Actinomycetes</taxon>
        <taxon>Mycobacteriales</taxon>
        <taxon>Mycobacteriaceae</taxon>
        <taxon>Mycolicibacterium</taxon>
    </lineage>
</organism>
<dbReference type="EMBL" id="AP022579">
    <property type="protein sequence ID" value="BBX89788.1"/>
    <property type="molecule type" value="Genomic_DNA"/>
</dbReference>
<keyword evidence="2 5" id="KW-0812">Transmembrane</keyword>
<dbReference type="Gene3D" id="1.20.1250.20">
    <property type="entry name" value="MFS general substrate transporter like domains"/>
    <property type="match status" value="1"/>
</dbReference>
<feature type="transmembrane region" description="Helical" evidence="5">
    <location>
        <begin position="349"/>
        <end position="369"/>
    </location>
</feature>
<dbReference type="InterPro" id="IPR052952">
    <property type="entry name" value="MFS-Transporter"/>
</dbReference>
<feature type="transmembrane region" description="Helical" evidence="5">
    <location>
        <begin position="323"/>
        <end position="343"/>
    </location>
</feature>
<proteinExistence type="predicted"/>
<dbReference type="InterPro" id="IPR011701">
    <property type="entry name" value="MFS"/>
</dbReference>
<feature type="transmembrane region" description="Helical" evidence="5">
    <location>
        <begin position="228"/>
        <end position="249"/>
    </location>
</feature>
<feature type="transmembrane region" description="Helical" evidence="5">
    <location>
        <begin position="98"/>
        <end position="121"/>
    </location>
</feature>
<dbReference type="PANTHER" id="PTHR23527">
    <property type="entry name" value="BLL3282 PROTEIN"/>
    <property type="match status" value="1"/>
</dbReference>
<feature type="domain" description="Major facilitator superfamily (MFS) profile" evidence="6">
    <location>
        <begin position="1"/>
        <end position="382"/>
    </location>
</feature>
<evidence type="ECO:0000256" key="5">
    <source>
        <dbReference type="SAM" id="Phobius"/>
    </source>
</evidence>
<evidence type="ECO:0000259" key="6">
    <source>
        <dbReference type="PROSITE" id="PS50850"/>
    </source>
</evidence>
<evidence type="ECO:0000313" key="7">
    <source>
        <dbReference type="EMBL" id="BBX89788.1"/>
    </source>
</evidence>
<protein>
    <submittedName>
        <fullName evidence="7">MFS transporter</fullName>
    </submittedName>
</protein>
<dbReference type="SUPFAM" id="SSF103473">
    <property type="entry name" value="MFS general substrate transporter"/>
    <property type="match status" value="1"/>
</dbReference>
<feature type="transmembrane region" description="Helical" evidence="5">
    <location>
        <begin position="261"/>
        <end position="281"/>
    </location>
</feature>
<dbReference type="InterPro" id="IPR020846">
    <property type="entry name" value="MFS_dom"/>
</dbReference>
<dbReference type="InterPro" id="IPR036259">
    <property type="entry name" value="MFS_trans_sf"/>
</dbReference>
<evidence type="ECO:0000256" key="1">
    <source>
        <dbReference type="ARBA" id="ARBA00004651"/>
    </source>
</evidence>
<reference evidence="7 8" key="1">
    <citation type="journal article" date="2019" name="Emerg. Microbes Infect.">
        <title>Comprehensive subspecies identification of 175 nontuberculous mycobacteria species based on 7547 genomic profiles.</title>
        <authorList>
            <person name="Matsumoto Y."/>
            <person name="Kinjo T."/>
            <person name="Motooka D."/>
            <person name="Nabeya D."/>
            <person name="Jung N."/>
            <person name="Uechi K."/>
            <person name="Horii T."/>
            <person name="Iida T."/>
            <person name="Fujita J."/>
            <person name="Nakamura S."/>
        </authorList>
    </citation>
    <scope>NUCLEOTIDE SEQUENCE [LARGE SCALE GENOMIC DNA]</scope>
    <source>
        <strain evidence="7 8">JCM 15653</strain>
    </source>
</reference>
<feature type="transmembrane region" description="Helical" evidence="5">
    <location>
        <begin position="44"/>
        <end position="66"/>
    </location>
</feature>
<evidence type="ECO:0000256" key="4">
    <source>
        <dbReference type="ARBA" id="ARBA00023136"/>
    </source>
</evidence>